<dbReference type="Proteomes" id="UP000034349">
    <property type="component" value="Unassembled WGS sequence"/>
</dbReference>
<accession>A0A0F9YYV7</accession>
<reference evidence="2 3" key="1">
    <citation type="journal article" date="2015" name="Nature">
        <title>rRNA introns, odd ribosomes, and small enigmatic genomes across a large radiation of phyla.</title>
        <authorList>
            <person name="Brown C.T."/>
            <person name="Hug L.A."/>
            <person name="Thomas B.C."/>
            <person name="Sharon I."/>
            <person name="Castelle C.J."/>
            <person name="Singh A."/>
            <person name="Wilkins M.J."/>
            <person name="Williams K.H."/>
            <person name="Banfield J.F."/>
        </authorList>
    </citation>
    <scope>NUCLEOTIDE SEQUENCE [LARGE SCALE GENOMIC DNA]</scope>
</reference>
<dbReference type="PATRIC" id="fig|1618475.3.peg.203"/>
<evidence type="ECO:0000259" key="1">
    <source>
        <dbReference type="Pfam" id="PF01408"/>
    </source>
</evidence>
<protein>
    <recommendedName>
        <fullName evidence="1">Gfo/Idh/MocA-like oxidoreductase N-terminal domain-containing protein</fullName>
    </recommendedName>
</protein>
<dbReference type="Gene3D" id="3.40.50.720">
    <property type="entry name" value="NAD(P)-binding Rossmann-like Domain"/>
    <property type="match status" value="1"/>
</dbReference>
<name>A0A0F9YYV7_9BACT</name>
<dbReference type="AlphaFoldDB" id="A0A0F9YYV7"/>
<evidence type="ECO:0000313" key="3">
    <source>
        <dbReference type="Proteomes" id="UP000034349"/>
    </source>
</evidence>
<evidence type="ECO:0000313" key="2">
    <source>
        <dbReference type="EMBL" id="KKP36639.1"/>
    </source>
</evidence>
<dbReference type="Pfam" id="PF01408">
    <property type="entry name" value="GFO_IDH_MocA"/>
    <property type="match status" value="1"/>
</dbReference>
<dbReference type="InterPro" id="IPR036291">
    <property type="entry name" value="NAD(P)-bd_dom_sf"/>
</dbReference>
<sequence>MDLNLGLNILNKFMKNLNILLIGFGPHARRIYYPIIKNEEKSLNAKIVYAVDLQSQKQIIEEYLQKRSEIIPIYYIKNTYKKILNNKTVSALNKVIQEYKIDGVIISTEPLSHVLYADWALSKGLHILMDKPISSVINSSTSEKAAEKIFNDYKYLKVSYLKAKKRYGDVIFSLMAQRRYHPAFQKMKNLIQEVFQQTNCPITSMQSFHSDGQWRLPSEIIDIEYHSYNDGYGKCSHTGYHALDIVPWLIDGAEAPDKKINNVDIFTNFIRPKDFISELNLKDYKKIFPNFTKYNIYKEKEFRNITKNYGEIDAFNSFAFKHNEDTITLGSLNFNHNGFSQRGWLKPKADLYKGNGRVRHESYYIEQGPFQAISFISYQSTEINSKKKNKLFDIGGEYNLDIHVFRNNNLFPKWKNYQKFSIKDLDRNIIKGYSRGHQEDARRKCIVEFMDLIRKKNIKSISDYLDHERGTILLANVYKSAARRFKNKNPVVNVKF</sequence>
<dbReference type="InterPro" id="IPR051450">
    <property type="entry name" value="Gfo/Idh/MocA_Oxidoreductases"/>
</dbReference>
<proteinExistence type="predicted"/>
<dbReference type="PANTHER" id="PTHR43377">
    <property type="entry name" value="BILIVERDIN REDUCTASE A"/>
    <property type="match status" value="1"/>
</dbReference>
<comment type="caution">
    <text evidence="2">The sequence shown here is derived from an EMBL/GenBank/DDBJ whole genome shotgun (WGS) entry which is preliminary data.</text>
</comment>
<dbReference type="PANTHER" id="PTHR43377:SF1">
    <property type="entry name" value="BILIVERDIN REDUCTASE A"/>
    <property type="match status" value="1"/>
</dbReference>
<feature type="domain" description="Gfo/Idh/MocA-like oxidoreductase N-terminal" evidence="1">
    <location>
        <begin position="18"/>
        <end position="135"/>
    </location>
</feature>
<dbReference type="InterPro" id="IPR000683">
    <property type="entry name" value="Gfo/Idh/MocA-like_OxRdtase_N"/>
</dbReference>
<gene>
    <name evidence="2" type="ORF">UR23_C0014G0008</name>
</gene>
<dbReference type="SUPFAM" id="SSF51735">
    <property type="entry name" value="NAD(P)-binding Rossmann-fold domains"/>
    <property type="match status" value="1"/>
</dbReference>
<dbReference type="EMBL" id="LBOK01000014">
    <property type="protein sequence ID" value="KKP36639.1"/>
    <property type="molecule type" value="Genomic_DNA"/>
</dbReference>
<organism evidence="2 3">
    <name type="scientific">Candidatus Roizmanbacteria bacterium GW2011_GWA2_32_13</name>
    <dbReference type="NCBI Taxonomy" id="1618475"/>
    <lineage>
        <taxon>Bacteria</taxon>
        <taxon>Candidatus Roizmaniibacteriota</taxon>
    </lineage>
</organism>
<dbReference type="GO" id="GO:0000166">
    <property type="term" value="F:nucleotide binding"/>
    <property type="evidence" value="ECO:0007669"/>
    <property type="project" value="InterPro"/>
</dbReference>